<dbReference type="Proteomes" id="UP001317629">
    <property type="component" value="Chromosome"/>
</dbReference>
<evidence type="ECO:0000313" key="2">
    <source>
        <dbReference type="Proteomes" id="UP001317629"/>
    </source>
</evidence>
<reference evidence="1 2" key="1">
    <citation type="journal article" date="2023" name="Int. J. Syst. Evol. Microbiol.">
        <title>Methylocystis iwaonis sp. nov., a type II methane-oxidizing bacterium from surface soil of a rice paddy field in Japan, and emended description of the genus Methylocystis (ex Whittenbury et al. 1970) Bowman et al. 1993.</title>
        <authorList>
            <person name="Kaise H."/>
            <person name="Sawadogo J.B."/>
            <person name="Alam M.S."/>
            <person name="Ueno C."/>
            <person name="Dianou D."/>
            <person name="Shinjo R."/>
            <person name="Asakawa S."/>
        </authorList>
    </citation>
    <scope>NUCLEOTIDE SEQUENCE [LARGE SCALE GENOMIC DNA]</scope>
    <source>
        <strain evidence="1 2">SS37A-Re</strain>
    </source>
</reference>
<organism evidence="1 2">
    <name type="scientific">Methylocystis iwaonis</name>
    <dbReference type="NCBI Taxonomy" id="2885079"/>
    <lineage>
        <taxon>Bacteria</taxon>
        <taxon>Pseudomonadati</taxon>
        <taxon>Pseudomonadota</taxon>
        <taxon>Alphaproteobacteria</taxon>
        <taxon>Hyphomicrobiales</taxon>
        <taxon>Methylocystaceae</taxon>
        <taxon>Methylocystis</taxon>
    </lineage>
</organism>
<proteinExistence type="predicted"/>
<accession>A0ABM8E6I9</accession>
<keyword evidence="2" id="KW-1185">Reference proteome</keyword>
<gene>
    <name evidence="1" type="ORF">SS37A_11160</name>
</gene>
<protein>
    <recommendedName>
        <fullName evidence="3">Xanthine dehydrogenase</fullName>
    </recommendedName>
</protein>
<dbReference type="EMBL" id="AP027142">
    <property type="protein sequence ID" value="BDV33587.1"/>
    <property type="molecule type" value="Genomic_DNA"/>
</dbReference>
<dbReference type="RefSeq" id="WP_281931078.1">
    <property type="nucleotide sequence ID" value="NZ_AP027142.1"/>
</dbReference>
<evidence type="ECO:0000313" key="1">
    <source>
        <dbReference type="EMBL" id="BDV33587.1"/>
    </source>
</evidence>
<evidence type="ECO:0008006" key="3">
    <source>
        <dbReference type="Google" id="ProtNLM"/>
    </source>
</evidence>
<name>A0ABM8E6I9_9HYPH</name>
<sequence length="285" mass="30561">MNDLQPRSFLHNQADPYAIILGTNEIASAIAVRLCWERFRVVLSHDPFPPVIRRGMAFHDALFDDQVAVDGVVGQRAETALEIIDALALRGRAAVTHLQLTDLITLRAPVAVVDARLQKHRVTPDLRGVAGLAIGVGPKFAVGENCDIAIETHPTKTGALLDAGETRDADGVARALGGVGKERFVYSARPGVWRTPLDIGAQVFKGFVLGHLDSQPIKAPMDGFLRGIARDGVAAPAEVKLVEIDPRGRAACWTGTDERGRAIAEAVIAAMARAPISQLLIPFQL</sequence>